<dbReference type="InterPro" id="IPR019787">
    <property type="entry name" value="Znf_PHD-finger"/>
</dbReference>
<dbReference type="EMBL" id="JAESVG020000001">
    <property type="protein sequence ID" value="KAG8630963.1"/>
    <property type="molecule type" value="Genomic_DNA"/>
</dbReference>
<dbReference type="InterPro" id="IPR046341">
    <property type="entry name" value="SET_dom_sf"/>
</dbReference>
<dbReference type="SUPFAM" id="SSF82199">
    <property type="entry name" value="SET domain"/>
    <property type="match status" value="1"/>
</dbReference>
<dbReference type="PANTHER" id="PTHR46462">
    <property type="entry name" value="UPSET, ISOFORM A"/>
    <property type="match status" value="1"/>
</dbReference>
<proteinExistence type="predicted"/>
<dbReference type="OrthoDB" id="1928087at2759"/>
<feature type="domain" description="SET" evidence="7">
    <location>
        <begin position="296"/>
        <end position="424"/>
    </location>
</feature>
<dbReference type="GO" id="GO:0006325">
    <property type="term" value="P:chromatin organization"/>
    <property type="evidence" value="ECO:0007669"/>
    <property type="project" value="UniProtKB-KW"/>
</dbReference>
<feature type="compositionally biased region" description="Basic and acidic residues" evidence="5">
    <location>
        <begin position="961"/>
        <end position="974"/>
    </location>
</feature>
<dbReference type="AlphaFoldDB" id="A0A8K0LAA3"/>
<keyword evidence="3" id="KW-0862">Zinc</keyword>
<dbReference type="SUPFAM" id="SSF57903">
    <property type="entry name" value="FYVE/PHD zinc finger"/>
    <property type="match status" value="1"/>
</dbReference>
<dbReference type="GO" id="GO:0034967">
    <property type="term" value="C:Set3 complex"/>
    <property type="evidence" value="ECO:0007669"/>
    <property type="project" value="TreeGrafter"/>
</dbReference>
<evidence type="ECO:0000259" key="7">
    <source>
        <dbReference type="SMART" id="SM00317"/>
    </source>
</evidence>
<evidence type="ECO:0008006" key="10">
    <source>
        <dbReference type="Google" id="ProtNLM"/>
    </source>
</evidence>
<dbReference type="Pfam" id="PF00856">
    <property type="entry name" value="SET"/>
    <property type="match status" value="1"/>
</dbReference>
<feature type="compositionally biased region" description="Basic and acidic residues" evidence="5">
    <location>
        <begin position="772"/>
        <end position="782"/>
    </location>
</feature>
<dbReference type="GO" id="GO:0008270">
    <property type="term" value="F:zinc ion binding"/>
    <property type="evidence" value="ECO:0007669"/>
    <property type="project" value="UniProtKB-KW"/>
</dbReference>
<feature type="compositionally biased region" description="Polar residues" evidence="5">
    <location>
        <begin position="197"/>
        <end position="213"/>
    </location>
</feature>
<feature type="compositionally biased region" description="Basic residues" evidence="5">
    <location>
        <begin position="631"/>
        <end position="646"/>
    </location>
</feature>
<keyword evidence="2" id="KW-0863">Zinc-finger</keyword>
<keyword evidence="4" id="KW-0156">Chromatin regulator</keyword>
<feature type="domain" description="Zinc finger PHD-type" evidence="6">
    <location>
        <begin position="52"/>
        <end position="97"/>
    </location>
</feature>
<evidence type="ECO:0000313" key="9">
    <source>
        <dbReference type="Proteomes" id="UP000809789"/>
    </source>
</evidence>
<organism evidence="8 9">
    <name type="scientific">Elsinoe batatas</name>
    <dbReference type="NCBI Taxonomy" id="2601811"/>
    <lineage>
        <taxon>Eukaryota</taxon>
        <taxon>Fungi</taxon>
        <taxon>Dikarya</taxon>
        <taxon>Ascomycota</taxon>
        <taxon>Pezizomycotina</taxon>
        <taxon>Dothideomycetes</taxon>
        <taxon>Dothideomycetidae</taxon>
        <taxon>Myriangiales</taxon>
        <taxon>Elsinoaceae</taxon>
        <taxon>Elsinoe</taxon>
    </lineage>
</organism>
<keyword evidence="1" id="KW-0479">Metal-binding</keyword>
<evidence type="ECO:0000256" key="1">
    <source>
        <dbReference type="ARBA" id="ARBA00022723"/>
    </source>
</evidence>
<dbReference type="Gene3D" id="2.170.270.10">
    <property type="entry name" value="SET domain"/>
    <property type="match status" value="1"/>
</dbReference>
<feature type="compositionally biased region" description="Polar residues" evidence="5">
    <location>
        <begin position="695"/>
        <end position="708"/>
    </location>
</feature>
<protein>
    <recommendedName>
        <fullName evidence="10">SET domain-containing protein</fullName>
    </recommendedName>
</protein>
<feature type="compositionally biased region" description="Low complexity" evidence="5">
    <location>
        <begin position="529"/>
        <end position="538"/>
    </location>
</feature>
<dbReference type="GO" id="GO:0070210">
    <property type="term" value="C:Rpd3L-Expanded complex"/>
    <property type="evidence" value="ECO:0007669"/>
    <property type="project" value="TreeGrafter"/>
</dbReference>
<feature type="region of interest" description="Disordered" evidence="5">
    <location>
        <begin position="114"/>
        <end position="213"/>
    </location>
</feature>
<feature type="compositionally biased region" description="Basic and acidic residues" evidence="5">
    <location>
        <begin position="560"/>
        <end position="584"/>
    </location>
</feature>
<feature type="region of interest" description="Disordered" evidence="5">
    <location>
        <begin position="481"/>
        <end position="864"/>
    </location>
</feature>
<dbReference type="SMART" id="SM00249">
    <property type="entry name" value="PHD"/>
    <property type="match status" value="1"/>
</dbReference>
<evidence type="ECO:0000256" key="4">
    <source>
        <dbReference type="ARBA" id="ARBA00022853"/>
    </source>
</evidence>
<name>A0A8K0LAA3_9PEZI</name>
<gene>
    <name evidence="8" type="ORF">KVT40_000103</name>
</gene>
<dbReference type="InterPro" id="IPR001214">
    <property type="entry name" value="SET_dom"/>
</dbReference>
<keyword evidence="9" id="KW-1185">Reference proteome</keyword>
<evidence type="ECO:0000259" key="6">
    <source>
        <dbReference type="SMART" id="SM00249"/>
    </source>
</evidence>
<feature type="compositionally biased region" description="Polar residues" evidence="5">
    <location>
        <begin position="594"/>
        <end position="630"/>
    </location>
</feature>
<feature type="region of interest" description="Disordered" evidence="5">
    <location>
        <begin position="901"/>
        <end position="1001"/>
    </location>
</feature>
<dbReference type="Gene3D" id="3.30.40.10">
    <property type="entry name" value="Zinc/RING finger domain, C3HC4 (zinc finger)"/>
    <property type="match status" value="1"/>
</dbReference>
<dbReference type="Proteomes" id="UP000809789">
    <property type="component" value="Unassembled WGS sequence"/>
</dbReference>
<dbReference type="InterPro" id="IPR001965">
    <property type="entry name" value="Znf_PHD"/>
</dbReference>
<dbReference type="GO" id="GO:0006355">
    <property type="term" value="P:regulation of DNA-templated transcription"/>
    <property type="evidence" value="ECO:0007669"/>
    <property type="project" value="TreeGrafter"/>
</dbReference>
<dbReference type="PANTHER" id="PTHR46462:SF3">
    <property type="entry name" value="UPSET, ISOFORM A"/>
    <property type="match status" value="1"/>
</dbReference>
<feature type="compositionally biased region" description="Low complexity" evidence="5">
    <location>
        <begin position="824"/>
        <end position="845"/>
    </location>
</feature>
<comment type="caution">
    <text evidence="8">The sequence shown here is derived from an EMBL/GenBank/DDBJ whole genome shotgun (WGS) entry which is preliminary data.</text>
</comment>
<accession>A0A8K0LAA3</accession>
<dbReference type="SMART" id="SM00317">
    <property type="entry name" value="SET"/>
    <property type="match status" value="1"/>
</dbReference>
<dbReference type="Pfam" id="PF00628">
    <property type="entry name" value="PHD"/>
    <property type="match status" value="1"/>
</dbReference>
<sequence length="1001" mass="109381">MTEALSLATPTAANLQPLGPVPTFEHFHHQSAPIALTSEETADDDDGEIACICAYTGDDGATVQCDKCLRWQHISCYYPPPKEVPGDDQKHYCTECVPQDDLDARKATERQRRAYEQRNGINGVKRPPAKAPKKKAKESPSLTAQANGWSDRHNHIHNHDRKSASPRDQPPPAKKPKTSHRSSNSISQSSRKRAGTVNASSARSPSKSPELDTSTFIPLYSEEFLNTFSPESPEVEMQTNLMNNISVTAHLSDWLTDPEAVSRATGGLTQAEIFKRWDGRIEEIPGRPPTTVEWVEDQRVTNETGSARWPRLVAKDHVAAGTFIGELRGRISLQDEYIQEAENRWSLLHHPEPMVFFHTQLPICIDARQEGSRFRFVRRSCQPNAELQTIITDQTSYHFCFMAKTEIMPEDEITIAWQVPQTIRERINSSLATSNNFQPKTREYISTWVSNVLANCGPCACDAYRHNGSTNCLMAHYDRRGVSPPLQPTKPITRRKKLPALDTGSANRSRSASEVRKTDQDDEGTELRSASGSQASASRDITPNTHYSGNVPSMNGISELSEREKKKLMREEEMFRRQEAESGRAKKKRHSGGSALTPQGAASSQKPNGTGSRYTDAGTSSRPQLPQRNSSSKRKAGTTKASRKKSAVPPRSTTSTYVDLSIQCDMDTEASPDETPPRPRKRYVSVSQRLLKRCFSNNFKKSTSTQQQPSPPAESTLDAMDVDTKSPPHKSTLPGPADAPKETPIEPGTPHTSPQVVPSAHDIDTVMPDAELMTKVKTESPADKQATPISPPNSSPSVTDGNAQITSNPTVNEQVSPSMQDQTQPEPAKESSPSPEQPQPAETAPRIPPMHLEMPPPTNFAAMQPSSVIAGTPSLSFIQSPTAVTPGPASAPLTASLFSPNVNAAVSPSPVRKKMSLSDYTKRSKARESLGGETSNPSALAKEIKEEAIASPVSATGDSVAEAKSETNGEDAKPAEAIMTEEQHLESKSDDPVQKAPVADM</sequence>
<feature type="compositionally biased region" description="Basic residues" evidence="5">
    <location>
        <begin position="127"/>
        <end position="136"/>
    </location>
</feature>
<dbReference type="InterPro" id="IPR013083">
    <property type="entry name" value="Znf_RING/FYVE/PHD"/>
</dbReference>
<feature type="compositionally biased region" description="Basic and acidic residues" evidence="5">
    <location>
        <begin position="981"/>
        <end position="993"/>
    </location>
</feature>
<feature type="compositionally biased region" description="Basic and acidic residues" evidence="5">
    <location>
        <begin position="920"/>
        <end position="930"/>
    </location>
</feature>
<reference evidence="8" key="1">
    <citation type="submission" date="2021-07" db="EMBL/GenBank/DDBJ databases">
        <title>Elsinoe batatas strain:CRI-CJ2 Genome sequencing and assembly.</title>
        <authorList>
            <person name="Huang L."/>
        </authorList>
    </citation>
    <scope>NUCLEOTIDE SEQUENCE</scope>
    <source>
        <strain evidence="8">CRI-CJ2</strain>
    </source>
</reference>
<evidence type="ECO:0000256" key="3">
    <source>
        <dbReference type="ARBA" id="ARBA00022833"/>
    </source>
</evidence>
<feature type="compositionally biased region" description="Polar residues" evidence="5">
    <location>
        <begin position="539"/>
        <end position="556"/>
    </location>
</feature>
<evidence type="ECO:0000313" key="8">
    <source>
        <dbReference type="EMBL" id="KAG8630963.1"/>
    </source>
</evidence>
<evidence type="ECO:0000256" key="2">
    <source>
        <dbReference type="ARBA" id="ARBA00022771"/>
    </source>
</evidence>
<evidence type="ECO:0000256" key="5">
    <source>
        <dbReference type="SAM" id="MobiDB-lite"/>
    </source>
</evidence>
<feature type="compositionally biased region" description="Polar residues" evidence="5">
    <location>
        <begin position="795"/>
        <end position="823"/>
    </location>
</feature>
<dbReference type="InterPro" id="IPR011011">
    <property type="entry name" value="Znf_FYVE_PHD"/>
</dbReference>